<feature type="transmembrane region" description="Helical" evidence="2">
    <location>
        <begin position="27"/>
        <end position="57"/>
    </location>
</feature>
<dbReference type="InterPro" id="IPR008523">
    <property type="entry name" value="DUF805"/>
</dbReference>
<reference evidence="3 4" key="1">
    <citation type="submission" date="2024-07" db="EMBL/GenBank/DDBJ databases">
        <authorList>
            <person name="Thanompreechachai J."/>
            <person name="Duangmal K."/>
        </authorList>
    </citation>
    <scope>NUCLEOTIDE SEQUENCE [LARGE SCALE GENOMIC DNA]</scope>
    <source>
        <strain evidence="3 4">KCTC 19886</strain>
    </source>
</reference>
<keyword evidence="2" id="KW-1133">Transmembrane helix</keyword>
<feature type="transmembrane region" description="Helical" evidence="2">
    <location>
        <begin position="69"/>
        <end position="92"/>
    </location>
</feature>
<protein>
    <submittedName>
        <fullName evidence="3">DUF805 domain-containing protein</fullName>
    </submittedName>
</protein>
<dbReference type="EMBL" id="JBFNQN010000008">
    <property type="protein sequence ID" value="MEW9265744.1"/>
    <property type="molecule type" value="Genomic_DNA"/>
</dbReference>
<accession>A0ABV3P7Y4</accession>
<evidence type="ECO:0000313" key="3">
    <source>
        <dbReference type="EMBL" id="MEW9265744.1"/>
    </source>
</evidence>
<evidence type="ECO:0000313" key="4">
    <source>
        <dbReference type="Proteomes" id="UP001555826"/>
    </source>
</evidence>
<evidence type="ECO:0000256" key="1">
    <source>
        <dbReference type="SAM" id="MobiDB-lite"/>
    </source>
</evidence>
<dbReference type="PANTHER" id="PTHR34980">
    <property type="entry name" value="INNER MEMBRANE PROTEIN-RELATED-RELATED"/>
    <property type="match status" value="1"/>
</dbReference>
<dbReference type="Pfam" id="PF05656">
    <property type="entry name" value="DUF805"/>
    <property type="match status" value="1"/>
</dbReference>
<dbReference type="Proteomes" id="UP001555826">
    <property type="component" value="Unassembled WGS sequence"/>
</dbReference>
<feature type="region of interest" description="Disordered" evidence="1">
    <location>
        <begin position="131"/>
        <end position="170"/>
    </location>
</feature>
<evidence type="ECO:0000256" key="2">
    <source>
        <dbReference type="SAM" id="Phobius"/>
    </source>
</evidence>
<dbReference type="PANTHER" id="PTHR34980:SF2">
    <property type="entry name" value="INNER MEMBRANE PROTEIN YHAH-RELATED"/>
    <property type="match status" value="1"/>
</dbReference>
<keyword evidence="2" id="KW-0472">Membrane</keyword>
<sequence>MGFADAVKTCLRKYAVFSGRARRSEYWYFRLFLGLLGLVLGIVFAVVAGAIAGAAGASGSDSVSAGGGIAIIFLYLLVFAVSLAVLLPSLAAEARRLHDTGKSAWWILLELVPFGGIVLIVFCAMDSTPGPNEHGPNPKGVGGGYGQPPQFGGPNQYGQPGQYGQQPGQF</sequence>
<proteinExistence type="predicted"/>
<gene>
    <name evidence="3" type="ORF">AB1207_13385</name>
</gene>
<comment type="caution">
    <text evidence="3">The sequence shown here is derived from an EMBL/GenBank/DDBJ whole genome shotgun (WGS) entry which is preliminary data.</text>
</comment>
<dbReference type="RefSeq" id="WP_367638870.1">
    <property type="nucleotide sequence ID" value="NZ_JBFNQN010000008.1"/>
</dbReference>
<feature type="compositionally biased region" description="Low complexity" evidence="1">
    <location>
        <begin position="147"/>
        <end position="170"/>
    </location>
</feature>
<name>A0ABV3P7Y4_9ACTN</name>
<organism evidence="3 4">
    <name type="scientific">Kineococcus endophyticus</name>
    <dbReference type="NCBI Taxonomy" id="1181883"/>
    <lineage>
        <taxon>Bacteria</taxon>
        <taxon>Bacillati</taxon>
        <taxon>Actinomycetota</taxon>
        <taxon>Actinomycetes</taxon>
        <taxon>Kineosporiales</taxon>
        <taxon>Kineosporiaceae</taxon>
        <taxon>Kineococcus</taxon>
    </lineage>
</organism>
<keyword evidence="2" id="KW-0812">Transmembrane</keyword>
<feature type="transmembrane region" description="Helical" evidence="2">
    <location>
        <begin position="104"/>
        <end position="122"/>
    </location>
</feature>
<keyword evidence="4" id="KW-1185">Reference proteome</keyword>